<keyword evidence="2" id="KW-0732">Signal</keyword>
<keyword evidence="4" id="KW-0472">Membrane</keyword>
<dbReference type="Proteomes" id="UP000008909">
    <property type="component" value="Unassembled WGS sequence"/>
</dbReference>
<dbReference type="PANTHER" id="PTHR13388:SF11">
    <property type="entry name" value="DETONATOR, ISOFORM E"/>
    <property type="match status" value="1"/>
</dbReference>
<feature type="non-terminal residue" evidence="4">
    <location>
        <position position="1010"/>
    </location>
</feature>
<evidence type="ECO:0000256" key="1">
    <source>
        <dbReference type="SAM" id="MobiDB-lite"/>
    </source>
</evidence>
<reference evidence="4" key="1">
    <citation type="journal article" date="2011" name="Genome Biol.">
        <title>The draft genome of the carcinogenic human liver fluke Clonorchis sinensis.</title>
        <authorList>
            <person name="Wang X."/>
            <person name="Chen W."/>
            <person name="Huang Y."/>
            <person name="Sun J."/>
            <person name="Men J."/>
            <person name="Liu H."/>
            <person name="Luo F."/>
            <person name="Guo L."/>
            <person name="Lv X."/>
            <person name="Deng C."/>
            <person name="Zhou C."/>
            <person name="Fan Y."/>
            <person name="Li X."/>
            <person name="Huang L."/>
            <person name="Hu Y."/>
            <person name="Liang C."/>
            <person name="Hu X."/>
            <person name="Xu J."/>
            <person name="Yu X."/>
        </authorList>
    </citation>
    <scope>NUCLEOTIDE SEQUENCE [LARGE SCALE GENOMIC DNA]</scope>
    <source>
        <strain evidence="4">Henan</strain>
    </source>
</reference>
<feature type="chain" id="PRO_5003563817" evidence="2">
    <location>
        <begin position="21"/>
        <end position="1010"/>
    </location>
</feature>
<dbReference type="AlphaFoldDB" id="H2KTH7"/>
<evidence type="ECO:0000313" key="4">
    <source>
        <dbReference type="EMBL" id="GAA33200.2"/>
    </source>
</evidence>
<keyword evidence="5" id="KW-1185">Reference proteome</keyword>
<feature type="region of interest" description="Disordered" evidence="1">
    <location>
        <begin position="703"/>
        <end position="723"/>
    </location>
</feature>
<organism evidence="4 5">
    <name type="scientific">Clonorchis sinensis</name>
    <name type="common">Chinese liver fluke</name>
    <dbReference type="NCBI Taxonomy" id="79923"/>
    <lineage>
        <taxon>Eukaryota</taxon>
        <taxon>Metazoa</taxon>
        <taxon>Spiralia</taxon>
        <taxon>Lophotrochozoa</taxon>
        <taxon>Platyhelminthes</taxon>
        <taxon>Trematoda</taxon>
        <taxon>Digenea</taxon>
        <taxon>Opisthorchiida</taxon>
        <taxon>Opisthorchiata</taxon>
        <taxon>Opisthorchiidae</taxon>
        <taxon>Clonorchis</taxon>
    </lineage>
</organism>
<evidence type="ECO:0000256" key="2">
    <source>
        <dbReference type="SAM" id="SignalP"/>
    </source>
</evidence>
<sequence length="1010" mass="112535">MSWLHCTAFCTLFIIYGGKSNSFHCTYSSANPQNVLDYSVYPLGSGFLLTRPNSEADEKKIFLATASNTDGYELTARIGPLARQAYFSGNRDLSEDPIQVLVHVVNQEIEEDTKTMNFLCHASSLQKSFRVPTPIRICCVISVNTTFSHEFTSCILELRHVQGYVVCHAFIKLPAVLWKQKTAPSVTVSYTTVRINHVDNHNNNHSQCSTQVSFSDGFITLPAATVVRSVPDAIREIGRSLLLQVPRRELRINEEFAVSVRLKRGDDVSDFTLSSHTENDVFYLDLPTLSRQAGRIDMVILAGDIVQNVWDIFHRSIVSQKRNVTEIVARFREDLARSETTSSYSPASEVYKLLFRVMRPPAGSSGRVAPRIFWSLVSLSRRNSPDRAVGGSPIVTRLNIESSELKYLAMVLKTSALVNVAALTGRPTTHPVWVYGLTHDGQLIDVTDRATCHTGDDAVIHFANDSCSKLGFSGAELDGSPGLPLVAKLDGRSATTTLLVWFPKPPALRLVIGLDTVGNSSPNIGLEKMTPIRLKRLATEIASSHSAMDYERSWNAAQHQQQSLHSSANHSSETFFQHLPIRVLARFILAGSVLYDKDVLGGKIDQYVDVTEYTAHRLRLVHNSSEDNSTSTGSAELVMIYRNDQLRPAEPKSSLELISGQPNLHDPLPGPSHVWLIGTHPGLIHLRLETLDATALRSAIPPGLEKQLKDQQQKTSSNASDLENLLRSSKSNVQMAVEITEETSVWPVGMSAQFVTDVRVKMRQSFDPGHPWDAHQTSLFRGHSNPQPNEEILPLTSGLYGIQLDLVGGRMMHSGTIHKSFGHETNLDGSDHPLNNHFRGSSQSYLLNGSRADFPRPKSSDSSGLIIVWIHLSDGSIILWHRMVELYRAMNKDMPFRLSINNLHPEVFEVTGSSIVLVERKRRGRSVSLAAWDPRLHNLKENRFSRPTPRIAHGQKRLRYSSQMRFQSDSTQLDDSSPPSFADHLMSDEHTDATWSGPTVWIRRDGLSFT</sequence>
<keyword evidence="4" id="KW-0812">Transmembrane</keyword>
<accession>H2KTH7</accession>
<evidence type="ECO:0000259" key="3">
    <source>
        <dbReference type="Pfam" id="PF16070"/>
    </source>
</evidence>
<dbReference type="InterPro" id="IPR026307">
    <property type="entry name" value="TMEM132"/>
</dbReference>
<proteinExistence type="predicted"/>
<feature type="domain" description="Transmembrane protein family 132 fourth" evidence="3">
    <location>
        <begin position="410"/>
        <end position="504"/>
    </location>
</feature>
<gene>
    <name evidence="4" type="ORF">CLF_103404</name>
</gene>
<evidence type="ECO:0000313" key="5">
    <source>
        <dbReference type="Proteomes" id="UP000008909"/>
    </source>
</evidence>
<feature type="signal peptide" evidence="2">
    <location>
        <begin position="1"/>
        <end position="20"/>
    </location>
</feature>
<feature type="compositionally biased region" description="Polar residues" evidence="1">
    <location>
        <begin position="713"/>
        <end position="723"/>
    </location>
</feature>
<dbReference type="EMBL" id="DF143896">
    <property type="protein sequence ID" value="GAA33200.2"/>
    <property type="molecule type" value="Genomic_DNA"/>
</dbReference>
<dbReference type="PANTHER" id="PTHR13388">
    <property type="entry name" value="DETONATOR, ISOFORM E"/>
    <property type="match status" value="1"/>
</dbReference>
<protein>
    <submittedName>
        <fullName evidence="4">Transmembrane protein 132E</fullName>
    </submittedName>
</protein>
<dbReference type="InterPro" id="IPR031437">
    <property type="entry name" value="Ig_TMEM132_4th"/>
</dbReference>
<dbReference type="Pfam" id="PF16070">
    <property type="entry name" value="Ig_TMEM132_4th"/>
    <property type="match status" value="1"/>
</dbReference>
<name>H2KTH7_CLOSI</name>